<comment type="caution">
    <text evidence="1">The sequence shown here is derived from an EMBL/GenBank/DDBJ whole genome shotgun (WGS) entry which is preliminary data.</text>
</comment>
<accession>A0A2T6B8W3</accession>
<dbReference type="AlphaFoldDB" id="A0A2T6B8W3"/>
<name>A0A2T6B8W3_9RHOB</name>
<proteinExistence type="predicted"/>
<dbReference type="Proteomes" id="UP000244224">
    <property type="component" value="Unassembled WGS sequence"/>
</dbReference>
<evidence type="ECO:0000313" key="1">
    <source>
        <dbReference type="EMBL" id="PTX52462.1"/>
    </source>
</evidence>
<keyword evidence="2" id="KW-1185">Reference proteome</keyword>
<dbReference type="EMBL" id="QBKP01000002">
    <property type="protein sequence ID" value="PTX52462.1"/>
    <property type="molecule type" value="Genomic_DNA"/>
</dbReference>
<gene>
    <name evidence="1" type="ORF">C8N34_102242</name>
</gene>
<evidence type="ECO:0000313" key="2">
    <source>
        <dbReference type="Proteomes" id="UP000244224"/>
    </source>
</evidence>
<reference evidence="1 2" key="1">
    <citation type="submission" date="2018-04" db="EMBL/GenBank/DDBJ databases">
        <title>Genomic Encyclopedia of Archaeal and Bacterial Type Strains, Phase II (KMG-II): from individual species to whole genera.</title>
        <authorList>
            <person name="Goeker M."/>
        </authorList>
    </citation>
    <scope>NUCLEOTIDE SEQUENCE [LARGE SCALE GENOMIC DNA]</scope>
    <source>
        <strain evidence="1 2">DSM 21823</strain>
    </source>
</reference>
<organism evidence="1 2">
    <name type="scientific">Gemmobacter caeni</name>
    <dbReference type="NCBI Taxonomy" id="589035"/>
    <lineage>
        <taxon>Bacteria</taxon>
        <taxon>Pseudomonadati</taxon>
        <taxon>Pseudomonadota</taxon>
        <taxon>Alphaproteobacteria</taxon>
        <taxon>Rhodobacterales</taxon>
        <taxon>Paracoccaceae</taxon>
        <taxon>Gemmobacter</taxon>
    </lineage>
</organism>
<protein>
    <submittedName>
        <fullName evidence="1">Uncharacterized protein</fullName>
    </submittedName>
</protein>
<sequence length="157" mass="17988">MLDLTVETRVAAPLSLIWGDWNDRPPFRSWDRCLELRRADTPFGPYLLLRRHAPYRDERTVLVGKWFVQRPAEAPLGPFDDDVQAARAAQTDYAERARALLAPATTDPELARLRAENRRLREENVRLGRAFHHAIGSPRGVVPAGFEDLYEAERTND</sequence>
<dbReference type="RefSeq" id="WP_108127883.1">
    <property type="nucleotide sequence ID" value="NZ_QBKP01000002.1"/>
</dbReference>